<organism evidence="1">
    <name type="scientific">Thiolapillus brandeum</name>
    <dbReference type="NCBI Taxonomy" id="1076588"/>
    <lineage>
        <taxon>Bacteria</taxon>
        <taxon>Pseudomonadati</taxon>
        <taxon>Pseudomonadota</taxon>
        <taxon>Gammaproteobacteria</taxon>
        <taxon>Chromatiales</taxon>
        <taxon>Sedimenticolaceae</taxon>
        <taxon>Thiolapillus</taxon>
    </lineage>
</organism>
<accession>A0A831RWB9</accession>
<dbReference type="AlphaFoldDB" id="A0A831RWB9"/>
<evidence type="ECO:0000313" key="1">
    <source>
        <dbReference type="EMBL" id="HEC06375.1"/>
    </source>
</evidence>
<dbReference type="Proteomes" id="UP000886339">
    <property type="component" value="Unassembled WGS sequence"/>
</dbReference>
<proteinExistence type="predicted"/>
<dbReference type="EMBL" id="DRLF01000214">
    <property type="protein sequence ID" value="HEC06375.1"/>
    <property type="molecule type" value="Genomic_DNA"/>
</dbReference>
<comment type="caution">
    <text evidence="1">The sequence shown here is derived from an EMBL/GenBank/DDBJ whole genome shotgun (WGS) entry which is preliminary data.</text>
</comment>
<protein>
    <submittedName>
        <fullName evidence="1">Uncharacterized protein</fullName>
    </submittedName>
</protein>
<dbReference type="SUPFAM" id="SSF48619">
    <property type="entry name" value="Phospholipase A2, PLA2"/>
    <property type="match status" value="1"/>
</dbReference>
<reference evidence="1" key="1">
    <citation type="journal article" date="2020" name="mSystems">
        <title>Genome- and Community-Level Interaction Insights into Carbon Utilization and Element Cycling Functions of Hydrothermarchaeota in Hydrothermal Sediment.</title>
        <authorList>
            <person name="Zhou Z."/>
            <person name="Liu Y."/>
            <person name="Xu W."/>
            <person name="Pan J."/>
            <person name="Luo Z.H."/>
            <person name="Li M."/>
        </authorList>
    </citation>
    <scope>NUCLEOTIDE SEQUENCE [LARGE SCALE GENOMIC DNA]</scope>
    <source>
        <strain evidence="1">HyVt-458</strain>
    </source>
</reference>
<name>A0A831RWB9_9GAMM</name>
<sequence length="130" mass="15019">MGGDLKPFRSDGCSDFPNGTYQQRKLWLRCCYQHDLSYWQGGTKLQRLVADHDLEQCVRSVGEPAIAKLMLAGVRVGGSPYWPTYFRWGYGWPYMRGYKTLSADERRQVEAMLKRQASELASILKHPTKR</sequence>
<dbReference type="InterPro" id="IPR036444">
    <property type="entry name" value="PLipase_A2_dom_sf"/>
</dbReference>
<dbReference type="GO" id="GO:0006644">
    <property type="term" value="P:phospholipid metabolic process"/>
    <property type="evidence" value="ECO:0007669"/>
    <property type="project" value="InterPro"/>
</dbReference>
<gene>
    <name evidence="1" type="ORF">ENJ12_05970</name>
</gene>
<dbReference type="GO" id="GO:0050482">
    <property type="term" value="P:arachidonate secretion"/>
    <property type="evidence" value="ECO:0007669"/>
    <property type="project" value="InterPro"/>
</dbReference>
<dbReference type="GO" id="GO:0004623">
    <property type="term" value="F:phospholipase A2 activity"/>
    <property type="evidence" value="ECO:0007669"/>
    <property type="project" value="InterPro"/>
</dbReference>